<evidence type="ECO:0000259" key="6">
    <source>
        <dbReference type="Pfam" id="PF08281"/>
    </source>
</evidence>
<dbReference type="GO" id="GO:0003677">
    <property type="term" value="F:DNA binding"/>
    <property type="evidence" value="ECO:0007669"/>
    <property type="project" value="InterPro"/>
</dbReference>
<dbReference type="CDD" id="cd06171">
    <property type="entry name" value="Sigma70_r4"/>
    <property type="match status" value="1"/>
</dbReference>
<dbReference type="GO" id="GO:0016987">
    <property type="term" value="F:sigma factor activity"/>
    <property type="evidence" value="ECO:0007669"/>
    <property type="project" value="UniProtKB-KW"/>
</dbReference>
<evidence type="ECO:0008006" key="9">
    <source>
        <dbReference type="Google" id="ProtNLM"/>
    </source>
</evidence>
<dbReference type="InterPro" id="IPR039425">
    <property type="entry name" value="RNA_pol_sigma-70-like"/>
</dbReference>
<dbReference type="SUPFAM" id="SSF88659">
    <property type="entry name" value="Sigma3 and sigma4 domains of RNA polymerase sigma factors"/>
    <property type="match status" value="1"/>
</dbReference>
<sequence>MKNYFQELYEQHHAPIYRYIFYLLQHQMIAEDLTQETFTKCYEKNMHFINHTEALYWLRKVARNLAYDYYRRQRLIHWLPLVQEVTDGTDTLTYLEQQEEVKMLYQTLTQLKISYREVIILRKIENLSIKETASLLQWSESKVKNTLSRALHMLALKMEGLNHE</sequence>
<dbReference type="Pfam" id="PF08281">
    <property type="entry name" value="Sigma70_r4_2"/>
    <property type="match status" value="1"/>
</dbReference>
<dbReference type="Gene3D" id="1.10.10.10">
    <property type="entry name" value="Winged helix-like DNA-binding domain superfamily/Winged helix DNA-binding domain"/>
    <property type="match status" value="1"/>
</dbReference>
<reference evidence="7" key="2">
    <citation type="submission" date="2020-09" db="EMBL/GenBank/DDBJ databases">
        <authorList>
            <person name="Sun Q."/>
            <person name="Zhou Y."/>
        </authorList>
    </citation>
    <scope>NUCLEOTIDE SEQUENCE</scope>
    <source>
        <strain evidence="7">CGMCC 1.15760</strain>
    </source>
</reference>
<dbReference type="InterPro" id="IPR036388">
    <property type="entry name" value="WH-like_DNA-bd_sf"/>
</dbReference>
<dbReference type="PANTHER" id="PTHR43133">
    <property type="entry name" value="RNA POLYMERASE ECF-TYPE SIGMA FACTO"/>
    <property type="match status" value="1"/>
</dbReference>
<dbReference type="Proteomes" id="UP000616608">
    <property type="component" value="Unassembled WGS sequence"/>
</dbReference>
<keyword evidence="3" id="KW-0731">Sigma factor</keyword>
<evidence type="ECO:0000256" key="2">
    <source>
        <dbReference type="ARBA" id="ARBA00023015"/>
    </source>
</evidence>
<dbReference type="EMBL" id="BMJT01000005">
    <property type="protein sequence ID" value="GGG22808.1"/>
    <property type="molecule type" value="Genomic_DNA"/>
</dbReference>
<feature type="domain" description="RNA polymerase sigma factor 70 region 4 type 2" evidence="6">
    <location>
        <begin position="103"/>
        <end position="151"/>
    </location>
</feature>
<dbReference type="InterPro" id="IPR013324">
    <property type="entry name" value="RNA_pol_sigma_r3/r4-like"/>
</dbReference>
<dbReference type="PANTHER" id="PTHR43133:SF60">
    <property type="entry name" value="RNA POLYMERASE SIGMA FACTOR SIGV"/>
    <property type="match status" value="1"/>
</dbReference>
<keyword evidence="8" id="KW-1185">Reference proteome</keyword>
<evidence type="ECO:0000256" key="1">
    <source>
        <dbReference type="ARBA" id="ARBA00010641"/>
    </source>
</evidence>
<dbReference type="InterPro" id="IPR013249">
    <property type="entry name" value="RNA_pol_sigma70_r4_t2"/>
</dbReference>
<keyword evidence="2" id="KW-0805">Transcription regulation</keyword>
<dbReference type="InterPro" id="IPR013325">
    <property type="entry name" value="RNA_pol_sigma_r2"/>
</dbReference>
<evidence type="ECO:0000313" key="7">
    <source>
        <dbReference type="EMBL" id="GGG22808.1"/>
    </source>
</evidence>
<evidence type="ECO:0000256" key="4">
    <source>
        <dbReference type="ARBA" id="ARBA00023163"/>
    </source>
</evidence>
<feature type="domain" description="RNA polymerase sigma-70 region 2" evidence="5">
    <location>
        <begin position="8"/>
        <end position="74"/>
    </location>
</feature>
<dbReference type="Pfam" id="PF04542">
    <property type="entry name" value="Sigma70_r2"/>
    <property type="match status" value="1"/>
</dbReference>
<evidence type="ECO:0000313" key="8">
    <source>
        <dbReference type="Proteomes" id="UP000616608"/>
    </source>
</evidence>
<dbReference type="SUPFAM" id="SSF88946">
    <property type="entry name" value="Sigma2 domain of RNA polymerase sigma factors"/>
    <property type="match status" value="1"/>
</dbReference>
<keyword evidence="4" id="KW-0804">Transcription</keyword>
<accession>A0A917LGZ2</accession>
<evidence type="ECO:0000256" key="3">
    <source>
        <dbReference type="ARBA" id="ARBA00023082"/>
    </source>
</evidence>
<name>A0A917LGZ2_9BACI</name>
<dbReference type="GO" id="GO:0006352">
    <property type="term" value="P:DNA-templated transcription initiation"/>
    <property type="evidence" value="ECO:0007669"/>
    <property type="project" value="InterPro"/>
</dbReference>
<gene>
    <name evidence="7" type="ORF">GCM10007425_16640</name>
</gene>
<organism evidence="7 8">
    <name type="scientific">Lysinibacillus alkalisoli</name>
    <dbReference type="NCBI Taxonomy" id="1911548"/>
    <lineage>
        <taxon>Bacteria</taxon>
        <taxon>Bacillati</taxon>
        <taxon>Bacillota</taxon>
        <taxon>Bacilli</taxon>
        <taxon>Bacillales</taxon>
        <taxon>Bacillaceae</taxon>
        <taxon>Lysinibacillus</taxon>
    </lineage>
</organism>
<dbReference type="InterPro" id="IPR014284">
    <property type="entry name" value="RNA_pol_sigma-70_dom"/>
</dbReference>
<dbReference type="AlphaFoldDB" id="A0A917LGZ2"/>
<dbReference type="Gene3D" id="1.10.1740.10">
    <property type="match status" value="1"/>
</dbReference>
<proteinExistence type="inferred from homology"/>
<comment type="similarity">
    <text evidence="1">Belongs to the sigma-70 factor family. ECF subfamily.</text>
</comment>
<dbReference type="RefSeq" id="WP_188614593.1">
    <property type="nucleotide sequence ID" value="NZ_BMJT01000005.1"/>
</dbReference>
<reference evidence="7" key="1">
    <citation type="journal article" date="2014" name="Int. J. Syst. Evol. Microbiol.">
        <title>Complete genome sequence of Corynebacterium casei LMG S-19264T (=DSM 44701T), isolated from a smear-ripened cheese.</title>
        <authorList>
            <consortium name="US DOE Joint Genome Institute (JGI-PGF)"/>
            <person name="Walter F."/>
            <person name="Albersmeier A."/>
            <person name="Kalinowski J."/>
            <person name="Ruckert C."/>
        </authorList>
    </citation>
    <scope>NUCLEOTIDE SEQUENCE</scope>
    <source>
        <strain evidence="7">CGMCC 1.15760</strain>
    </source>
</reference>
<protein>
    <recommendedName>
        <fullName evidence="9">RNA polymerase sigma factor</fullName>
    </recommendedName>
</protein>
<comment type="caution">
    <text evidence="7">The sequence shown here is derived from an EMBL/GenBank/DDBJ whole genome shotgun (WGS) entry which is preliminary data.</text>
</comment>
<dbReference type="InterPro" id="IPR007627">
    <property type="entry name" value="RNA_pol_sigma70_r2"/>
</dbReference>
<dbReference type="NCBIfam" id="TIGR02937">
    <property type="entry name" value="sigma70-ECF"/>
    <property type="match status" value="1"/>
</dbReference>
<evidence type="ECO:0000259" key="5">
    <source>
        <dbReference type="Pfam" id="PF04542"/>
    </source>
</evidence>